<proteinExistence type="inferred from homology"/>
<dbReference type="InterPro" id="IPR051317">
    <property type="entry name" value="Gfo/Idh/MocA_oxidoreduct"/>
</dbReference>
<keyword evidence="2" id="KW-0560">Oxidoreductase</keyword>
<evidence type="ECO:0000259" key="3">
    <source>
        <dbReference type="Pfam" id="PF01408"/>
    </source>
</evidence>
<dbReference type="PANTHER" id="PTHR43708:SF5">
    <property type="entry name" value="CONSERVED EXPRESSED OXIDOREDUCTASE (EUROFUNG)-RELATED"/>
    <property type="match status" value="1"/>
</dbReference>
<comment type="caution">
    <text evidence="5">The sequence shown here is derived from an EMBL/GenBank/DDBJ whole genome shotgun (WGS) entry which is preliminary data.</text>
</comment>
<dbReference type="InterPro" id="IPR000683">
    <property type="entry name" value="Gfo/Idh/MocA-like_OxRdtase_N"/>
</dbReference>
<dbReference type="Proteomes" id="UP001634747">
    <property type="component" value="Unassembled WGS sequence"/>
</dbReference>
<evidence type="ECO:0000256" key="2">
    <source>
        <dbReference type="ARBA" id="ARBA00023002"/>
    </source>
</evidence>
<evidence type="ECO:0000259" key="4">
    <source>
        <dbReference type="Pfam" id="PF22725"/>
    </source>
</evidence>
<dbReference type="Gene3D" id="3.40.50.720">
    <property type="entry name" value="NAD(P)-binding Rossmann-like Domain"/>
    <property type="match status" value="1"/>
</dbReference>
<evidence type="ECO:0000256" key="1">
    <source>
        <dbReference type="ARBA" id="ARBA00010928"/>
    </source>
</evidence>
<dbReference type="Pfam" id="PF01408">
    <property type="entry name" value="GFO_IDH_MocA"/>
    <property type="match status" value="1"/>
</dbReference>
<accession>A0ABW9KJN2</accession>
<dbReference type="SUPFAM" id="SSF55347">
    <property type="entry name" value="Glyceraldehyde-3-phosphate dehydrogenase-like, C-terminal domain"/>
    <property type="match status" value="1"/>
</dbReference>
<comment type="similarity">
    <text evidence="1">Belongs to the Gfo/Idh/MocA family.</text>
</comment>
<dbReference type="Pfam" id="PF22725">
    <property type="entry name" value="GFO_IDH_MocA_C3"/>
    <property type="match status" value="1"/>
</dbReference>
<gene>
    <name evidence="5" type="ORF">ACK2TP_09485</name>
</gene>
<dbReference type="InterPro" id="IPR055170">
    <property type="entry name" value="GFO_IDH_MocA-like_dom"/>
</dbReference>
<evidence type="ECO:0000313" key="6">
    <source>
        <dbReference type="Proteomes" id="UP001634747"/>
    </source>
</evidence>
<dbReference type="Gene3D" id="3.30.360.10">
    <property type="entry name" value="Dihydrodipicolinate Reductase, domain 2"/>
    <property type="match status" value="1"/>
</dbReference>
<name>A0ABW9KJN2_9BACT</name>
<dbReference type="SUPFAM" id="SSF51735">
    <property type="entry name" value="NAD(P)-binding Rossmann-fold domains"/>
    <property type="match status" value="1"/>
</dbReference>
<evidence type="ECO:0000313" key="5">
    <source>
        <dbReference type="EMBL" id="MFN2975994.1"/>
    </source>
</evidence>
<organism evidence="5 6">
    <name type="scientific">Terriglobus aquaticus</name>
    <dbReference type="NCBI Taxonomy" id="940139"/>
    <lineage>
        <taxon>Bacteria</taxon>
        <taxon>Pseudomonadati</taxon>
        <taxon>Acidobacteriota</taxon>
        <taxon>Terriglobia</taxon>
        <taxon>Terriglobales</taxon>
        <taxon>Acidobacteriaceae</taxon>
        <taxon>Terriglobus</taxon>
    </lineage>
</organism>
<feature type="domain" description="GFO/IDH/MocA-like oxidoreductase" evidence="4">
    <location>
        <begin position="146"/>
        <end position="264"/>
    </location>
</feature>
<dbReference type="RefSeq" id="WP_263412503.1">
    <property type="nucleotide sequence ID" value="NZ_BAABBH010000001.1"/>
</dbReference>
<reference evidence="5 6" key="1">
    <citation type="submission" date="2024-12" db="EMBL/GenBank/DDBJ databases">
        <authorList>
            <person name="Lee Y."/>
        </authorList>
    </citation>
    <scope>NUCLEOTIDE SEQUENCE [LARGE SCALE GENOMIC DNA]</scope>
    <source>
        <strain evidence="5 6">03SUJ4</strain>
    </source>
</reference>
<keyword evidence="6" id="KW-1185">Reference proteome</keyword>
<feature type="domain" description="Gfo/Idh/MocA-like oxidoreductase N-terminal" evidence="3">
    <location>
        <begin position="19"/>
        <end position="135"/>
    </location>
</feature>
<dbReference type="EMBL" id="JBJYXY010000001">
    <property type="protein sequence ID" value="MFN2975994.1"/>
    <property type="molecule type" value="Genomic_DNA"/>
</dbReference>
<protein>
    <submittedName>
        <fullName evidence="5">Gfo/Idh/MocA family protein</fullName>
    </submittedName>
</protein>
<dbReference type="PANTHER" id="PTHR43708">
    <property type="entry name" value="CONSERVED EXPRESSED OXIDOREDUCTASE (EUROFUNG)"/>
    <property type="match status" value="1"/>
</dbReference>
<sequence length="368" mass="40094">MISPVRSEQTSVRGTSRPIVIVGAGSIVNDAHLPAYRATGLEVIAIADMDQRRAERVAAQFGIPRSFGSVEEAVQNAPRDCVFDVAVPAPALVRVLSVLPEGSAVLMQKPMGETLEEARTIVELCRARRFTAAVNFQLRFAPNMAKALALRAVGDLGQLHDFQVDVSCHMPWETWSFLAKAPRLEILYHSIHYLDLARAWMGEPAAVQARTVRSPVTPDLSATKSSIVLDYGDWTRALIATNHSNGFGMGNQRSFVQVEGTLGAVHAQMGVNLDYPRGLPDTLDVSLGQAGWQPVPLGGNWFPEAFAGSMNSLQNFLASTTDVLPTRVDDAFRTMALVEACYESSRTGRAIAPNDLLLPHELERYDAQ</sequence>
<dbReference type="InterPro" id="IPR036291">
    <property type="entry name" value="NAD(P)-bd_dom_sf"/>
</dbReference>